<comment type="catalytic activity">
    <reaction evidence="5">
        <text>[(1-&gt;4)-alpha-D-galacturonosyl methyl ester](n) + n H2O = [(1-&gt;4)-alpha-D-galacturonosyl](n) + n methanol + n H(+)</text>
        <dbReference type="Rhea" id="RHEA:22380"/>
        <dbReference type="Rhea" id="RHEA-COMP:14570"/>
        <dbReference type="Rhea" id="RHEA-COMP:14573"/>
        <dbReference type="ChEBI" id="CHEBI:15377"/>
        <dbReference type="ChEBI" id="CHEBI:15378"/>
        <dbReference type="ChEBI" id="CHEBI:17790"/>
        <dbReference type="ChEBI" id="CHEBI:140522"/>
        <dbReference type="ChEBI" id="CHEBI:140523"/>
        <dbReference type="EC" id="3.1.1.11"/>
    </reaction>
</comment>
<proteinExistence type="inferred from homology"/>
<organism evidence="8 9">
    <name type="scientific">Pseudoduganella aquatica</name>
    <dbReference type="NCBI Taxonomy" id="2660641"/>
    <lineage>
        <taxon>Bacteria</taxon>
        <taxon>Pseudomonadati</taxon>
        <taxon>Pseudomonadota</taxon>
        <taxon>Betaproteobacteria</taxon>
        <taxon>Burkholderiales</taxon>
        <taxon>Oxalobacteraceae</taxon>
        <taxon>Telluria group</taxon>
        <taxon>Pseudoduganella</taxon>
    </lineage>
</organism>
<dbReference type="Gene3D" id="2.160.20.10">
    <property type="entry name" value="Single-stranded right-handed beta-helix, Pectin lyase-like"/>
    <property type="match status" value="1"/>
</dbReference>
<dbReference type="InterPro" id="IPR033131">
    <property type="entry name" value="Pectinesterase_Asp_AS"/>
</dbReference>
<comment type="similarity">
    <text evidence="1">Belongs to the pectinesterase family.</text>
</comment>
<keyword evidence="9" id="KW-1185">Reference proteome</keyword>
<evidence type="ECO:0000256" key="6">
    <source>
        <dbReference type="SAM" id="MobiDB-lite"/>
    </source>
</evidence>
<gene>
    <name evidence="8" type="ORF">GTP77_07755</name>
</gene>
<comment type="pathway">
    <text evidence="5">Glycan metabolism; pectin degradation; 2-dehydro-3-deoxy-D-gluconate from pectin: step 1/5.</text>
</comment>
<dbReference type="Proteomes" id="UP000450676">
    <property type="component" value="Unassembled WGS sequence"/>
</dbReference>
<evidence type="ECO:0000256" key="2">
    <source>
        <dbReference type="ARBA" id="ARBA00022801"/>
    </source>
</evidence>
<evidence type="ECO:0000256" key="4">
    <source>
        <dbReference type="PROSITE-ProRule" id="PRU10040"/>
    </source>
</evidence>
<dbReference type="Pfam" id="PF01095">
    <property type="entry name" value="Pectinesterase"/>
    <property type="match status" value="2"/>
</dbReference>
<dbReference type="SUPFAM" id="SSF51126">
    <property type="entry name" value="Pectin lyase-like"/>
    <property type="match status" value="1"/>
</dbReference>
<feature type="region of interest" description="Disordered" evidence="6">
    <location>
        <begin position="30"/>
        <end position="55"/>
    </location>
</feature>
<dbReference type="PANTHER" id="PTHR31321:SF57">
    <property type="entry name" value="PECTINESTERASE 53-RELATED"/>
    <property type="match status" value="1"/>
</dbReference>
<dbReference type="RefSeq" id="WP_161071600.1">
    <property type="nucleotide sequence ID" value="NZ_WWCU01000006.1"/>
</dbReference>
<evidence type="ECO:0000256" key="5">
    <source>
        <dbReference type="RuleBase" id="RU000589"/>
    </source>
</evidence>
<feature type="domain" description="Pectinesterase catalytic" evidence="7">
    <location>
        <begin position="272"/>
        <end position="395"/>
    </location>
</feature>
<dbReference type="PROSITE" id="PS00503">
    <property type="entry name" value="PECTINESTERASE_2"/>
    <property type="match status" value="1"/>
</dbReference>
<keyword evidence="2 5" id="KW-0378">Hydrolase</keyword>
<name>A0A7X4H9M7_9BURK</name>
<feature type="signal peptide" evidence="5">
    <location>
        <begin position="1"/>
        <end position="30"/>
    </location>
</feature>
<evidence type="ECO:0000256" key="3">
    <source>
        <dbReference type="ARBA" id="ARBA00023085"/>
    </source>
</evidence>
<evidence type="ECO:0000313" key="9">
    <source>
        <dbReference type="Proteomes" id="UP000450676"/>
    </source>
</evidence>
<dbReference type="GO" id="GO:0042545">
    <property type="term" value="P:cell wall modification"/>
    <property type="evidence" value="ECO:0007669"/>
    <property type="project" value="UniProtKB-UniRule"/>
</dbReference>
<dbReference type="EC" id="3.1.1.11" evidence="5"/>
<dbReference type="AlphaFoldDB" id="A0A7X4H9M7"/>
<feature type="chain" id="PRO_5031592423" description="Pectinesterase" evidence="5">
    <location>
        <begin position="31"/>
        <end position="510"/>
    </location>
</feature>
<dbReference type="EMBL" id="WWCU01000006">
    <property type="protein sequence ID" value="MYN07231.1"/>
    <property type="molecule type" value="Genomic_DNA"/>
</dbReference>
<keyword evidence="3 5" id="KW-0063">Aspartyl esterase</keyword>
<dbReference type="PANTHER" id="PTHR31321">
    <property type="entry name" value="ACYL-COA THIOESTER HYDROLASE YBHC-RELATED"/>
    <property type="match status" value="1"/>
</dbReference>
<dbReference type="InterPro" id="IPR011050">
    <property type="entry name" value="Pectin_lyase_fold/virulence"/>
</dbReference>
<feature type="active site" evidence="4">
    <location>
        <position position="325"/>
    </location>
</feature>
<dbReference type="InterPro" id="IPR012334">
    <property type="entry name" value="Pectin_lyas_fold"/>
</dbReference>
<feature type="domain" description="Pectinesterase catalytic" evidence="7">
    <location>
        <begin position="110"/>
        <end position="186"/>
    </location>
</feature>
<evidence type="ECO:0000256" key="1">
    <source>
        <dbReference type="ARBA" id="ARBA00008891"/>
    </source>
</evidence>
<evidence type="ECO:0000313" key="8">
    <source>
        <dbReference type="EMBL" id="MYN07231.1"/>
    </source>
</evidence>
<comment type="caution">
    <text evidence="8">The sequence shown here is derived from an EMBL/GenBank/DDBJ whole genome shotgun (WGS) entry which is preliminary data.</text>
</comment>
<accession>A0A7X4H9M7</accession>
<keyword evidence="5" id="KW-0732">Signal</keyword>
<dbReference type="InterPro" id="IPR000070">
    <property type="entry name" value="Pectinesterase_cat"/>
</dbReference>
<dbReference type="GO" id="GO:0045490">
    <property type="term" value="P:pectin catabolic process"/>
    <property type="evidence" value="ECO:0007669"/>
    <property type="project" value="UniProtKB-UniRule"/>
</dbReference>
<protein>
    <recommendedName>
        <fullName evidence="5">Pectinesterase</fullName>
        <ecNumber evidence="5">3.1.1.11</ecNumber>
    </recommendedName>
</protein>
<reference evidence="8 9" key="1">
    <citation type="submission" date="2019-12" db="EMBL/GenBank/DDBJ databases">
        <title>Novel species isolated from a subtropical stream in China.</title>
        <authorList>
            <person name="Lu H."/>
        </authorList>
    </citation>
    <scope>NUCLEOTIDE SEQUENCE [LARGE SCALE GENOMIC DNA]</scope>
    <source>
        <strain evidence="8 9">FT127W</strain>
    </source>
</reference>
<evidence type="ECO:0000259" key="7">
    <source>
        <dbReference type="Pfam" id="PF01095"/>
    </source>
</evidence>
<dbReference type="GO" id="GO:0030599">
    <property type="term" value="F:pectinesterase activity"/>
    <property type="evidence" value="ECO:0007669"/>
    <property type="project" value="UniProtKB-UniRule"/>
</dbReference>
<sequence length="510" mass="54507">MTARAARLAALIATPLAVLFAQPSVGQSQAQPATPAAADSSTAARATASTGTARPQLSAAQAAQYSYSEVLKYAGPSGNERIDPWDPLADPLAKGAAFTPTYIVDAGAKADGVKTFSTVQAAVSRAAGAGKAERVYILIKPGVYKELVYVPAGAAPITLYGDGADAAATKITAKLDAATTGASYTAQYGAQFATAAPSVQAMHAIVKERAAAGNGNVGTFGSMTVWVQNNGFQARNLTIENGYNKDTGNAREECGERPCGKTDINPQKNVVHHQAVALQVEGADKVQFENIRLIGFQDTLFLRAADTRVTVRSFFNKSYIEGDVDFIFGDSTAYFHQTEIKSLGDRSTSYVGAPNTNHKTRYGLVFDHCRFTHDGSPFALAGKFYLARQWFHNSRCTPYGKIPLAGYSCVMGQTSQFQSPAGTITPTVLETVGKMAVLNSRIGAHINRNTPWSDWNRSGTLSYRPAQFNSDDYWANLKAAGFDPAKDLGYTTQPAPADSYLAEYNNTYEQ</sequence>
<dbReference type="UniPathway" id="UPA00545">
    <property type="reaction ID" value="UER00823"/>
</dbReference>
<dbReference type="GO" id="GO:0009279">
    <property type="term" value="C:cell outer membrane"/>
    <property type="evidence" value="ECO:0007669"/>
    <property type="project" value="TreeGrafter"/>
</dbReference>